<proteinExistence type="predicted"/>
<dbReference type="SUPFAM" id="SSF51215">
    <property type="entry name" value="Regulatory protein AraC"/>
    <property type="match status" value="1"/>
</dbReference>
<dbReference type="OrthoDB" id="9774814at2"/>
<reference evidence="5 6" key="1">
    <citation type="submission" date="2016-11" db="EMBL/GenBank/DDBJ databases">
        <authorList>
            <person name="Jaros S."/>
            <person name="Januszkiewicz K."/>
            <person name="Wedrychowicz H."/>
        </authorList>
    </citation>
    <scope>NUCLEOTIDE SEQUENCE [LARGE SCALE GENOMIC DNA]</scope>
    <source>
        <strain evidence="5 6">DSM 17459</strain>
    </source>
</reference>
<dbReference type="PROSITE" id="PS01124">
    <property type="entry name" value="HTH_ARAC_FAMILY_2"/>
    <property type="match status" value="1"/>
</dbReference>
<dbReference type="SUPFAM" id="SSF46689">
    <property type="entry name" value="Homeodomain-like"/>
    <property type="match status" value="2"/>
</dbReference>
<dbReference type="EMBL" id="FQVI01000040">
    <property type="protein sequence ID" value="SHF54266.1"/>
    <property type="molecule type" value="Genomic_DNA"/>
</dbReference>
<dbReference type="STRING" id="1122155.SAMN02745158_04159"/>
<sequence>MTEEMLCRLIPDGVRKNMKQEEIERLLKMDSVELKRHIAEYIKYTSDCIESRTSSFGEYILPIQRVVFNKSFYPSPTARRSYLHLLTLTEVVYGPGYSTSRRNLPAYFLTQTFSGAGFLEYGGREFCVNPGDVMILDCRQEHHFRAAAPEGWGYRLAYFDGLAMRDMFAQISACGSYVLDMGNIDAFYTCFERLFEINEEDAACNEYKTNCILTQMVTEILDALSLFVTRSLPARILEVSEWLAFHCCEDISLDILAEKFNISKFHLSREFKKYMGITVFQYIRDVRLQKAKELLRHTDLPISQICETTHLGSPNVFSRLFKENEDVTPSIYRKQWKGM</sequence>
<dbReference type="PANTHER" id="PTHR43280">
    <property type="entry name" value="ARAC-FAMILY TRANSCRIPTIONAL REGULATOR"/>
    <property type="match status" value="1"/>
</dbReference>
<evidence type="ECO:0000256" key="3">
    <source>
        <dbReference type="ARBA" id="ARBA00023163"/>
    </source>
</evidence>
<feature type="domain" description="HTH araC/xylS-type" evidence="4">
    <location>
        <begin position="237"/>
        <end position="335"/>
    </location>
</feature>
<dbReference type="GO" id="GO:0043565">
    <property type="term" value="F:sequence-specific DNA binding"/>
    <property type="evidence" value="ECO:0007669"/>
    <property type="project" value="InterPro"/>
</dbReference>
<dbReference type="Pfam" id="PF02311">
    <property type="entry name" value="AraC_binding"/>
    <property type="match status" value="1"/>
</dbReference>
<evidence type="ECO:0000313" key="6">
    <source>
        <dbReference type="Proteomes" id="UP000184245"/>
    </source>
</evidence>
<dbReference type="Proteomes" id="UP000184245">
    <property type="component" value="Unassembled WGS sequence"/>
</dbReference>
<protein>
    <submittedName>
        <fullName evidence="5">AraC-type DNA-binding protein</fullName>
    </submittedName>
</protein>
<dbReference type="InterPro" id="IPR018060">
    <property type="entry name" value="HTH_AraC"/>
</dbReference>
<dbReference type="Pfam" id="PF12833">
    <property type="entry name" value="HTH_18"/>
    <property type="match status" value="1"/>
</dbReference>
<keyword evidence="3" id="KW-0804">Transcription</keyword>
<dbReference type="Gene3D" id="1.10.10.60">
    <property type="entry name" value="Homeodomain-like"/>
    <property type="match status" value="2"/>
</dbReference>
<evidence type="ECO:0000313" key="5">
    <source>
        <dbReference type="EMBL" id="SHF54266.1"/>
    </source>
</evidence>
<gene>
    <name evidence="5" type="ORF">SAMN02745158_04159</name>
</gene>
<keyword evidence="1" id="KW-0805">Transcription regulation</keyword>
<organism evidence="5 6">
    <name type="scientific">Lactonifactor longoviformis DSM 17459</name>
    <dbReference type="NCBI Taxonomy" id="1122155"/>
    <lineage>
        <taxon>Bacteria</taxon>
        <taxon>Bacillati</taxon>
        <taxon>Bacillota</taxon>
        <taxon>Clostridia</taxon>
        <taxon>Eubacteriales</taxon>
        <taxon>Clostridiaceae</taxon>
        <taxon>Lactonifactor</taxon>
    </lineage>
</organism>
<evidence type="ECO:0000256" key="2">
    <source>
        <dbReference type="ARBA" id="ARBA00023125"/>
    </source>
</evidence>
<keyword evidence="6" id="KW-1185">Reference proteome</keyword>
<dbReference type="GO" id="GO:0003700">
    <property type="term" value="F:DNA-binding transcription factor activity"/>
    <property type="evidence" value="ECO:0007669"/>
    <property type="project" value="InterPro"/>
</dbReference>
<keyword evidence="2 5" id="KW-0238">DNA-binding</keyword>
<dbReference type="RefSeq" id="WP_072854685.1">
    <property type="nucleotide sequence ID" value="NZ_FQVI01000040.1"/>
</dbReference>
<dbReference type="InterPro" id="IPR003313">
    <property type="entry name" value="AraC-bd"/>
</dbReference>
<dbReference type="InterPro" id="IPR009057">
    <property type="entry name" value="Homeodomain-like_sf"/>
</dbReference>
<accession>A0A1M5CHT8</accession>
<dbReference type="Gene3D" id="2.60.120.280">
    <property type="entry name" value="Regulatory protein AraC"/>
    <property type="match status" value="1"/>
</dbReference>
<evidence type="ECO:0000256" key="1">
    <source>
        <dbReference type="ARBA" id="ARBA00023015"/>
    </source>
</evidence>
<dbReference type="PANTHER" id="PTHR43280:SF2">
    <property type="entry name" value="HTH-TYPE TRANSCRIPTIONAL REGULATOR EXSA"/>
    <property type="match status" value="1"/>
</dbReference>
<dbReference type="SMART" id="SM00342">
    <property type="entry name" value="HTH_ARAC"/>
    <property type="match status" value="1"/>
</dbReference>
<dbReference type="InterPro" id="IPR037923">
    <property type="entry name" value="HTH-like"/>
</dbReference>
<name>A0A1M5CHT8_9CLOT</name>
<evidence type="ECO:0000259" key="4">
    <source>
        <dbReference type="PROSITE" id="PS01124"/>
    </source>
</evidence>
<dbReference type="AlphaFoldDB" id="A0A1M5CHT8"/>